<evidence type="ECO:0000256" key="4">
    <source>
        <dbReference type="ARBA" id="ARBA00022763"/>
    </source>
</evidence>
<evidence type="ECO:0000256" key="5">
    <source>
        <dbReference type="ARBA" id="ARBA00023172"/>
    </source>
</evidence>
<accession>A0A4R2N9E4</accession>
<proteinExistence type="inferred from homology"/>
<dbReference type="AlphaFoldDB" id="A0A4R2N9E4"/>
<keyword evidence="6 8" id="KW-0234">DNA repair</keyword>
<dbReference type="PANTHER" id="PTHR33991">
    <property type="entry name" value="DNA REPAIR PROTEIN RECO"/>
    <property type="match status" value="1"/>
</dbReference>
<name>A0A4R2N9E4_9PAST</name>
<dbReference type="Gene3D" id="1.20.1440.120">
    <property type="entry name" value="Recombination protein O, C-terminal domain"/>
    <property type="match status" value="1"/>
</dbReference>
<keyword evidence="4 8" id="KW-0227">DNA damage</keyword>
<organism evidence="10 11">
    <name type="scientific">Nicoletella semolina</name>
    <dbReference type="NCBI Taxonomy" id="271160"/>
    <lineage>
        <taxon>Bacteria</taxon>
        <taxon>Pseudomonadati</taxon>
        <taxon>Pseudomonadota</taxon>
        <taxon>Gammaproteobacteria</taxon>
        <taxon>Pasteurellales</taxon>
        <taxon>Pasteurellaceae</taxon>
        <taxon>Nicoletella</taxon>
    </lineage>
</organism>
<dbReference type="GO" id="GO:0006310">
    <property type="term" value="P:DNA recombination"/>
    <property type="evidence" value="ECO:0007669"/>
    <property type="project" value="UniProtKB-UniRule"/>
</dbReference>
<keyword evidence="11" id="KW-1185">Reference proteome</keyword>
<evidence type="ECO:0000256" key="2">
    <source>
        <dbReference type="ARBA" id="ARBA00007452"/>
    </source>
</evidence>
<evidence type="ECO:0000259" key="9">
    <source>
        <dbReference type="Pfam" id="PF11967"/>
    </source>
</evidence>
<evidence type="ECO:0000256" key="8">
    <source>
        <dbReference type="HAMAP-Rule" id="MF_00201"/>
    </source>
</evidence>
<evidence type="ECO:0000256" key="3">
    <source>
        <dbReference type="ARBA" id="ARBA00021310"/>
    </source>
</evidence>
<dbReference type="InterPro" id="IPR037278">
    <property type="entry name" value="ARFGAP/RecO"/>
</dbReference>
<evidence type="ECO:0000313" key="11">
    <source>
        <dbReference type="Proteomes" id="UP000295537"/>
    </source>
</evidence>
<dbReference type="InterPro" id="IPR042242">
    <property type="entry name" value="RecO_C"/>
</dbReference>
<dbReference type="OrthoDB" id="9804792at2"/>
<sequence>MKQYSEPLQRGFVLHRRNYSESSLLVEFFTEKNGRITLLAKGARRPHSPLKAVLQPFTPLLLRWAGKGELKTLTRAEDVSLTLPMSTTALYSGFYVNEILSRVLENHTAYPELFGYYLDCVTHLAANPSELEPILRTFEFRTLQALGYAINFAHCAATGEVVDPQMRYQFYENEGFVASLMQNNHSFLGKDLLAFSRLDFSEKETQQAAKRFIRIALKPYLGSAPLKSRELFQRILPNRLKSA</sequence>
<dbReference type="NCBIfam" id="TIGR00613">
    <property type="entry name" value="reco"/>
    <property type="match status" value="1"/>
</dbReference>
<comment type="similarity">
    <text evidence="2 8">Belongs to the RecO family.</text>
</comment>
<evidence type="ECO:0000256" key="1">
    <source>
        <dbReference type="ARBA" id="ARBA00003065"/>
    </source>
</evidence>
<dbReference type="GO" id="GO:0043590">
    <property type="term" value="C:bacterial nucleoid"/>
    <property type="evidence" value="ECO:0007669"/>
    <property type="project" value="TreeGrafter"/>
</dbReference>
<dbReference type="Proteomes" id="UP000295537">
    <property type="component" value="Unassembled WGS sequence"/>
</dbReference>
<dbReference type="HAMAP" id="MF_00201">
    <property type="entry name" value="RecO"/>
    <property type="match status" value="1"/>
</dbReference>
<protein>
    <recommendedName>
        <fullName evidence="3 8">DNA repair protein RecO</fullName>
    </recommendedName>
    <alternativeName>
        <fullName evidence="7 8">Recombination protein O</fullName>
    </alternativeName>
</protein>
<dbReference type="GO" id="GO:0006302">
    <property type="term" value="P:double-strand break repair"/>
    <property type="evidence" value="ECO:0007669"/>
    <property type="project" value="TreeGrafter"/>
</dbReference>
<dbReference type="PANTHER" id="PTHR33991:SF1">
    <property type="entry name" value="DNA REPAIR PROTEIN RECO"/>
    <property type="match status" value="1"/>
</dbReference>
<dbReference type="InterPro" id="IPR022572">
    <property type="entry name" value="DNA_rep/recomb_RecO_N"/>
</dbReference>
<evidence type="ECO:0000313" key="10">
    <source>
        <dbReference type="EMBL" id="TCP17568.1"/>
    </source>
</evidence>
<dbReference type="EMBL" id="SLXJ01000005">
    <property type="protein sequence ID" value="TCP17568.1"/>
    <property type="molecule type" value="Genomic_DNA"/>
</dbReference>
<comment type="caution">
    <text evidence="10">The sequence shown here is derived from an EMBL/GenBank/DDBJ whole genome shotgun (WGS) entry which is preliminary data.</text>
</comment>
<comment type="function">
    <text evidence="1 8">Involved in DNA repair and RecF pathway recombination.</text>
</comment>
<dbReference type="InterPro" id="IPR003717">
    <property type="entry name" value="RecO"/>
</dbReference>
<gene>
    <name evidence="8" type="primary">recO</name>
    <name evidence="10" type="ORF">EV693_10531</name>
</gene>
<reference evidence="10 11" key="1">
    <citation type="submission" date="2019-03" db="EMBL/GenBank/DDBJ databases">
        <title>Genomic Encyclopedia of Type Strains, Phase IV (KMG-IV): sequencing the most valuable type-strain genomes for metagenomic binning, comparative biology and taxonomic classification.</title>
        <authorList>
            <person name="Goeker M."/>
        </authorList>
    </citation>
    <scope>NUCLEOTIDE SEQUENCE [LARGE SCALE GENOMIC DNA]</scope>
    <source>
        <strain evidence="10 11">DSM 16380</strain>
    </source>
</reference>
<dbReference type="Gene3D" id="2.40.50.140">
    <property type="entry name" value="Nucleic acid-binding proteins"/>
    <property type="match status" value="1"/>
</dbReference>
<dbReference type="SUPFAM" id="SSF50249">
    <property type="entry name" value="Nucleic acid-binding proteins"/>
    <property type="match status" value="1"/>
</dbReference>
<evidence type="ECO:0000256" key="7">
    <source>
        <dbReference type="ARBA" id="ARBA00033409"/>
    </source>
</evidence>
<keyword evidence="5 8" id="KW-0233">DNA recombination</keyword>
<dbReference type="RefSeq" id="WP_132501170.1">
    <property type="nucleotide sequence ID" value="NZ_LVXA01000001.1"/>
</dbReference>
<dbReference type="Pfam" id="PF11967">
    <property type="entry name" value="RecO_N"/>
    <property type="match status" value="1"/>
</dbReference>
<feature type="domain" description="DNA replication/recombination mediator RecO N-terminal" evidence="9">
    <location>
        <begin position="9"/>
        <end position="79"/>
    </location>
</feature>
<dbReference type="InterPro" id="IPR012340">
    <property type="entry name" value="NA-bd_OB-fold"/>
</dbReference>
<evidence type="ECO:0000256" key="6">
    <source>
        <dbReference type="ARBA" id="ARBA00023204"/>
    </source>
</evidence>
<dbReference type="SUPFAM" id="SSF57863">
    <property type="entry name" value="ArfGap/RecO-like zinc finger"/>
    <property type="match status" value="1"/>
</dbReference>
<dbReference type="Pfam" id="PF02565">
    <property type="entry name" value="RecO_C"/>
    <property type="match status" value="1"/>
</dbReference>